<organism evidence="1 2">
    <name type="scientific">Phaseolus angularis</name>
    <name type="common">Azuki bean</name>
    <name type="synonym">Vigna angularis</name>
    <dbReference type="NCBI Taxonomy" id="3914"/>
    <lineage>
        <taxon>Eukaryota</taxon>
        <taxon>Viridiplantae</taxon>
        <taxon>Streptophyta</taxon>
        <taxon>Embryophyta</taxon>
        <taxon>Tracheophyta</taxon>
        <taxon>Spermatophyta</taxon>
        <taxon>Magnoliopsida</taxon>
        <taxon>eudicotyledons</taxon>
        <taxon>Gunneridae</taxon>
        <taxon>Pentapetalae</taxon>
        <taxon>rosids</taxon>
        <taxon>fabids</taxon>
        <taxon>Fabales</taxon>
        <taxon>Fabaceae</taxon>
        <taxon>Papilionoideae</taxon>
        <taxon>50 kb inversion clade</taxon>
        <taxon>NPAAA clade</taxon>
        <taxon>indigoferoid/millettioid clade</taxon>
        <taxon>Phaseoleae</taxon>
        <taxon>Vigna</taxon>
    </lineage>
</organism>
<sequence>MTTEDVYLLHAIKNHVPTNWVEVLKDNMTEAALSQSHYLPYAVLVIRILILQGVNVDGEQKCSCNCTNVVNRNTVASLGTNFLPETIFERFVADQFKNLNERVTNLERKLDNAQH</sequence>
<evidence type="ECO:0000313" key="1">
    <source>
        <dbReference type="EMBL" id="KOM28761.1"/>
    </source>
</evidence>
<dbReference type="AlphaFoldDB" id="A0A0L9TEF4"/>
<accession>A0A0L9TEF4</accession>
<name>A0A0L9TEF4_PHAAN</name>
<gene>
    <name evidence="1" type="ORF">LR48_Vigan583s001200</name>
</gene>
<proteinExistence type="predicted"/>
<protein>
    <submittedName>
        <fullName evidence="1">Uncharacterized protein</fullName>
    </submittedName>
</protein>
<reference evidence="2" key="1">
    <citation type="journal article" date="2015" name="Proc. Natl. Acad. Sci. U.S.A.">
        <title>Genome sequencing of adzuki bean (Vigna angularis) provides insight into high starch and low fat accumulation and domestication.</title>
        <authorList>
            <person name="Yang K."/>
            <person name="Tian Z."/>
            <person name="Chen C."/>
            <person name="Luo L."/>
            <person name="Zhao B."/>
            <person name="Wang Z."/>
            <person name="Yu L."/>
            <person name="Li Y."/>
            <person name="Sun Y."/>
            <person name="Li W."/>
            <person name="Chen Y."/>
            <person name="Li Y."/>
            <person name="Zhang Y."/>
            <person name="Ai D."/>
            <person name="Zhao J."/>
            <person name="Shang C."/>
            <person name="Ma Y."/>
            <person name="Wu B."/>
            <person name="Wang M."/>
            <person name="Gao L."/>
            <person name="Sun D."/>
            <person name="Zhang P."/>
            <person name="Guo F."/>
            <person name="Wang W."/>
            <person name="Li Y."/>
            <person name="Wang J."/>
            <person name="Varshney R.K."/>
            <person name="Wang J."/>
            <person name="Ling H.Q."/>
            <person name="Wan P."/>
        </authorList>
    </citation>
    <scope>NUCLEOTIDE SEQUENCE</scope>
    <source>
        <strain evidence="2">cv. Jingnong 6</strain>
    </source>
</reference>
<dbReference type="Gramene" id="KOM28761">
    <property type="protein sequence ID" value="KOM28761"/>
    <property type="gene ID" value="LR48_Vigan583s001200"/>
</dbReference>
<dbReference type="Proteomes" id="UP000053144">
    <property type="component" value="Unassembled WGS sequence"/>
</dbReference>
<evidence type="ECO:0000313" key="2">
    <source>
        <dbReference type="Proteomes" id="UP000053144"/>
    </source>
</evidence>
<dbReference type="EMBL" id="KQ258449">
    <property type="protein sequence ID" value="KOM28761.1"/>
    <property type="molecule type" value="Genomic_DNA"/>
</dbReference>